<organism evidence="2 3">
    <name type="scientific">Streptomyces bohaiensis</name>
    <dbReference type="NCBI Taxonomy" id="1431344"/>
    <lineage>
        <taxon>Bacteria</taxon>
        <taxon>Bacillati</taxon>
        <taxon>Actinomycetota</taxon>
        <taxon>Actinomycetes</taxon>
        <taxon>Kitasatosporales</taxon>
        <taxon>Streptomycetaceae</taxon>
        <taxon>Streptomyces</taxon>
    </lineage>
</organism>
<accession>A0ABX1CID6</accession>
<keyword evidence="3" id="KW-1185">Reference proteome</keyword>
<dbReference type="EMBL" id="JAAVJC010000364">
    <property type="protein sequence ID" value="NJQ17650.1"/>
    <property type="molecule type" value="Genomic_DNA"/>
</dbReference>
<gene>
    <name evidence="2" type="ORF">HCN52_22605</name>
</gene>
<evidence type="ECO:0000256" key="1">
    <source>
        <dbReference type="SAM" id="Coils"/>
    </source>
</evidence>
<comment type="caution">
    <text evidence="2">The sequence shown here is derived from an EMBL/GenBank/DDBJ whole genome shotgun (WGS) entry which is preliminary data.</text>
</comment>
<dbReference type="Proteomes" id="UP000727056">
    <property type="component" value="Unassembled WGS sequence"/>
</dbReference>
<feature type="coiled-coil region" evidence="1">
    <location>
        <begin position="217"/>
        <end position="244"/>
    </location>
</feature>
<protein>
    <recommendedName>
        <fullName evidence="4">CHAD domain-containing protein</fullName>
    </recommendedName>
</protein>
<name>A0ABX1CID6_9ACTN</name>
<keyword evidence="1" id="KW-0175">Coiled coil</keyword>
<reference evidence="2 3" key="1">
    <citation type="submission" date="2020-03" db="EMBL/GenBank/DDBJ databases">
        <title>Draft genome of Streptomyces sp. ventii, isolated from the Axial Seamount in the Pacific Ocean, and resequencing of the two type strains Streptomyces lonarensis strain NCL 716 and Streptomyces bohaiensis strain 11A07.</title>
        <authorList>
            <person name="Loughran R.M."/>
            <person name="Pfannmuller K.M."/>
            <person name="Wasson B.J."/>
            <person name="Deadmond M.C."/>
            <person name="Paddock B.E."/>
            <person name="Koyack M.J."/>
            <person name="Gallegos D.A."/>
            <person name="Mitchell E.A."/>
            <person name="Ushijima B."/>
            <person name="Saw J.H."/>
            <person name="Mcphail K.L."/>
            <person name="Videau P."/>
        </authorList>
    </citation>
    <scope>NUCLEOTIDE SEQUENCE [LARGE SCALE GENOMIC DNA]</scope>
    <source>
        <strain evidence="2 3">11A07</strain>
    </source>
</reference>
<evidence type="ECO:0008006" key="4">
    <source>
        <dbReference type="Google" id="ProtNLM"/>
    </source>
</evidence>
<proteinExistence type="predicted"/>
<dbReference type="RefSeq" id="WP_168090294.1">
    <property type="nucleotide sequence ID" value="NZ_BHZH01000192.1"/>
</dbReference>
<evidence type="ECO:0000313" key="3">
    <source>
        <dbReference type="Proteomes" id="UP000727056"/>
    </source>
</evidence>
<sequence>METEEVLPRLARLDTELSAVETSLLALRDHPGRRLLAGAELTGDTRTRWEEADRLLARLWGWHCTARTTLERARTVRSSRRVPGPAESTELTELLTGACLTVEAPGTDPERIGWEELVARTTEGYAEVLEVVLAVDAVWSALPARVELLLAELRRIAELARSVGVVRGEHPAADVLAGVSAELTVLRATATGDPLALWRPVGGSSEPGRGRVDTSGFDRAERAVEDARREIEDVIAVHRDAEERLSHVRDVLSRADRTLAEARTARGEVLAKIAGWDVPPVEGSVAVLQERLAAAGGHRRARRWARLAPLLADLERRAEEELSLARQALTAVTAPLAVRAELRGRLDAYRAKAARLGAGAEAAPLYDAARRTLWSAPCNLRTAERLVRTYQEATLRPPAAGRETETAGGEAG</sequence>
<evidence type="ECO:0000313" key="2">
    <source>
        <dbReference type="EMBL" id="NJQ17650.1"/>
    </source>
</evidence>